<comment type="similarity">
    <text evidence="1">Belongs to the peptidase C1 family.</text>
</comment>
<dbReference type="SUPFAM" id="SSF54001">
    <property type="entry name" value="Cysteine proteinases"/>
    <property type="match status" value="1"/>
</dbReference>
<dbReference type="Pfam" id="PF00112">
    <property type="entry name" value="Peptidase_C1"/>
    <property type="match status" value="1"/>
</dbReference>
<evidence type="ECO:0000259" key="2">
    <source>
        <dbReference type="SMART" id="SM00645"/>
    </source>
</evidence>
<organism evidence="3 4">
    <name type="scientific">Cordylochernes scorpioides</name>
    <dbReference type="NCBI Taxonomy" id="51811"/>
    <lineage>
        <taxon>Eukaryota</taxon>
        <taxon>Metazoa</taxon>
        <taxon>Ecdysozoa</taxon>
        <taxon>Arthropoda</taxon>
        <taxon>Chelicerata</taxon>
        <taxon>Arachnida</taxon>
        <taxon>Pseudoscorpiones</taxon>
        <taxon>Cheliferoidea</taxon>
        <taxon>Chernetidae</taxon>
        <taxon>Cordylochernes</taxon>
    </lineage>
</organism>
<dbReference type="InterPro" id="IPR025661">
    <property type="entry name" value="Pept_asp_AS"/>
</dbReference>
<dbReference type="EMBL" id="CP092884">
    <property type="protein sequence ID" value="UYV82767.1"/>
    <property type="molecule type" value="Genomic_DNA"/>
</dbReference>
<dbReference type="PROSITE" id="PS00640">
    <property type="entry name" value="THIOL_PROTEASE_ASN"/>
    <property type="match status" value="1"/>
</dbReference>
<dbReference type="Proteomes" id="UP001235939">
    <property type="component" value="Chromosome 22"/>
</dbReference>
<dbReference type="PANTHER" id="PTHR12411">
    <property type="entry name" value="CYSTEINE PROTEASE FAMILY C1-RELATED"/>
    <property type="match status" value="1"/>
</dbReference>
<feature type="domain" description="Peptidase C1A papain C-terminal" evidence="2">
    <location>
        <begin position="31"/>
        <end position="180"/>
    </location>
</feature>
<sequence>MMEMTRTDPEWKDKIITGDETWVYGYDPETKPQSAEWRVQLALHTLPYSAHPASARETCIACGSSDLTLAHRYWSCSSIRPLMREAFNMIQQSPDPKGWLFGQELDDDALAILAISNVLGSMSIFCKAAAIAGHENIENGKDYWLVKNSWGADWGEKGYVRMSRNKNNQCGIASMASYPVV</sequence>
<proteinExistence type="inferred from homology"/>
<keyword evidence="4" id="KW-1185">Reference proteome</keyword>
<evidence type="ECO:0000256" key="1">
    <source>
        <dbReference type="ARBA" id="ARBA00008455"/>
    </source>
</evidence>
<dbReference type="InterPro" id="IPR000668">
    <property type="entry name" value="Peptidase_C1A_C"/>
</dbReference>
<reference evidence="3 4" key="1">
    <citation type="submission" date="2022-03" db="EMBL/GenBank/DDBJ databases">
        <title>A chromosomal length assembly of Cordylochernes scorpioides.</title>
        <authorList>
            <person name="Zeh D."/>
            <person name="Zeh J."/>
        </authorList>
    </citation>
    <scope>NUCLEOTIDE SEQUENCE [LARGE SCALE GENOMIC DNA]</scope>
    <source>
        <strain evidence="3">IN4F17</strain>
        <tissue evidence="3">Whole Body</tissue>
    </source>
</reference>
<dbReference type="InterPro" id="IPR038765">
    <property type="entry name" value="Papain-like_cys_pep_sf"/>
</dbReference>
<dbReference type="InterPro" id="IPR013128">
    <property type="entry name" value="Peptidase_C1A"/>
</dbReference>
<protein>
    <recommendedName>
        <fullName evidence="2">Peptidase C1A papain C-terminal domain-containing protein</fullName>
    </recommendedName>
</protein>
<dbReference type="SMART" id="SM00645">
    <property type="entry name" value="Pept_C1"/>
    <property type="match status" value="1"/>
</dbReference>
<evidence type="ECO:0000313" key="3">
    <source>
        <dbReference type="EMBL" id="UYV82767.1"/>
    </source>
</evidence>
<accession>A0ABY6LNK0</accession>
<gene>
    <name evidence="3" type="ORF">LAZ67_22000799</name>
</gene>
<evidence type="ECO:0000313" key="4">
    <source>
        <dbReference type="Proteomes" id="UP001235939"/>
    </source>
</evidence>
<name>A0ABY6LNK0_9ARAC</name>
<dbReference type="Gene3D" id="2.40.50.170">
    <property type="entry name" value="Cysteine proteinases. Chain C"/>
    <property type="match status" value="1"/>
</dbReference>